<evidence type="ECO:0000256" key="1">
    <source>
        <dbReference type="ARBA" id="ARBA00004571"/>
    </source>
</evidence>
<keyword evidence="3 10" id="KW-1134">Transmembrane beta strand</keyword>
<evidence type="ECO:0000256" key="10">
    <source>
        <dbReference type="PROSITE-ProRule" id="PRU01360"/>
    </source>
</evidence>
<reference evidence="13" key="1">
    <citation type="submission" date="2012-11" db="EMBL/GenBank/DDBJ databases">
        <authorList>
            <person name="Lucero-Rivera Y.E."/>
            <person name="Tovar-Ramirez D."/>
        </authorList>
    </citation>
    <scope>NUCLEOTIDE SEQUENCE [LARGE SCALE GENOMIC DNA]</scope>
    <source>
        <strain evidence="13">Araruama</strain>
    </source>
</reference>
<evidence type="ECO:0000256" key="6">
    <source>
        <dbReference type="ARBA" id="ARBA00023077"/>
    </source>
</evidence>
<dbReference type="SUPFAM" id="SSF56935">
    <property type="entry name" value="Porins"/>
    <property type="match status" value="1"/>
</dbReference>
<evidence type="ECO:0000259" key="11">
    <source>
        <dbReference type="Pfam" id="PF00593"/>
    </source>
</evidence>
<dbReference type="GO" id="GO:0044718">
    <property type="term" value="P:siderophore transmembrane transport"/>
    <property type="evidence" value="ECO:0007669"/>
    <property type="project" value="TreeGrafter"/>
</dbReference>
<evidence type="ECO:0000256" key="3">
    <source>
        <dbReference type="ARBA" id="ARBA00022452"/>
    </source>
</evidence>
<dbReference type="PANTHER" id="PTHR30069:SF29">
    <property type="entry name" value="HEMOGLOBIN AND HEMOGLOBIN-HAPTOGLOBIN-BINDING PROTEIN 1-RELATED"/>
    <property type="match status" value="1"/>
</dbReference>
<evidence type="ECO:0000256" key="5">
    <source>
        <dbReference type="ARBA" id="ARBA00022729"/>
    </source>
</evidence>
<dbReference type="InterPro" id="IPR036942">
    <property type="entry name" value="Beta-barrel_TonB_sf"/>
</dbReference>
<keyword evidence="4 10" id="KW-0812">Transmembrane</keyword>
<feature type="domain" description="TonB-dependent receptor-like beta-barrel" evidence="11">
    <location>
        <begin position="3"/>
        <end position="144"/>
    </location>
</feature>
<organism evidence="12 13">
    <name type="scientific">Candidatus Magnetoglobus multicellularis str. Araruama</name>
    <dbReference type="NCBI Taxonomy" id="890399"/>
    <lineage>
        <taxon>Bacteria</taxon>
        <taxon>Pseudomonadati</taxon>
        <taxon>Thermodesulfobacteriota</taxon>
        <taxon>Desulfobacteria</taxon>
        <taxon>Desulfobacterales</taxon>
        <taxon>Desulfobacteraceae</taxon>
        <taxon>Candidatus Magnetoglobus</taxon>
    </lineage>
</organism>
<evidence type="ECO:0000256" key="8">
    <source>
        <dbReference type="ARBA" id="ARBA00023170"/>
    </source>
</evidence>
<gene>
    <name evidence="12" type="ORF">OMM_02826</name>
</gene>
<evidence type="ECO:0000256" key="7">
    <source>
        <dbReference type="ARBA" id="ARBA00023136"/>
    </source>
</evidence>
<comment type="similarity">
    <text evidence="10">Belongs to the TonB-dependent receptor family.</text>
</comment>
<dbReference type="Proteomes" id="UP000189670">
    <property type="component" value="Unassembled WGS sequence"/>
</dbReference>
<keyword evidence="5" id="KW-0732">Signal</keyword>
<dbReference type="Pfam" id="PF00593">
    <property type="entry name" value="TonB_dep_Rec_b-barrel"/>
    <property type="match status" value="1"/>
</dbReference>
<evidence type="ECO:0000256" key="2">
    <source>
        <dbReference type="ARBA" id="ARBA00022448"/>
    </source>
</evidence>
<dbReference type="GO" id="GO:0009279">
    <property type="term" value="C:cell outer membrane"/>
    <property type="evidence" value="ECO:0007669"/>
    <property type="project" value="UniProtKB-SubCell"/>
</dbReference>
<evidence type="ECO:0000313" key="13">
    <source>
        <dbReference type="Proteomes" id="UP000189670"/>
    </source>
</evidence>
<keyword evidence="9 10" id="KW-0998">Cell outer membrane</keyword>
<comment type="subcellular location">
    <subcellularLocation>
        <location evidence="1 10">Cell outer membrane</location>
        <topology evidence="1 10">Multi-pass membrane protein</topology>
    </subcellularLocation>
</comment>
<keyword evidence="8" id="KW-0675">Receptor</keyword>
<keyword evidence="7 10" id="KW-0472">Membrane</keyword>
<dbReference type="InterPro" id="IPR000531">
    <property type="entry name" value="Beta-barrel_TonB"/>
</dbReference>
<dbReference type="PANTHER" id="PTHR30069">
    <property type="entry name" value="TONB-DEPENDENT OUTER MEMBRANE RECEPTOR"/>
    <property type="match status" value="1"/>
</dbReference>
<evidence type="ECO:0000256" key="4">
    <source>
        <dbReference type="ARBA" id="ARBA00022692"/>
    </source>
</evidence>
<proteinExistence type="inferred from homology"/>
<protein>
    <recommendedName>
        <fullName evidence="11">TonB-dependent receptor-like beta-barrel domain-containing protein</fullName>
    </recommendedName>
</protein>
<keyword evidence="6" id="KW-0798">TonB box</keyword>
<dbReference type="Gene3D" id="2.40.170.20">
    <property type="entry name" value="TonB-dependent receptor, beta-barrel domain"/>
    <property type="match status" value="1"/>
</dbReference>
<evidence type="ECO:0000313" key="12">
    <source>
        <dbReference type="EMBL" id="ETR70991.1"/>
    </source>
</evidence>
<accession>A0A1V1P810</accession>
<dbReference type="PROSITE" id="PS52016">
    <property type="entry name" value="TONB_DEPENDENT_REC_3"/>
    <property type="match status" value="1"/>
</dbReference>
<comment type="caution">
    <text evidence="12">The sequence shown here is derived from an EMBL/GenBank/DDBJ whole genome shotgun (WGS) entry which is preliminary data.</text>
</comment>
<keyword evidence="2 10" id="KW-0813">Transport</keyword>
<name>A0A1V1P810_9BACT</name>
<dbReference type="InterPro" id="IPR039426">
    <property type="entry name" value="TonB-dep_rcpt-like"/>
</dbReference>
<evidence type="ECO:0000256" key="9">
    <source>
        <dbReference type="ARBA" id="ARBA00023237"/>
    </source>
</evidence>
<dbReference type="GO" id="GO:0015344">
    <property type="term" value="F:siderophore uptake transmembrane transporter activity"/>
    <property type="evidence" value="ECO:0007669"/>
    <property type="project" value="TreeGrafter"/>
</dbReference>
<dbReference type="EMBL" id="ATBP01000337">
    <property type="protein sequence ID" value="ETR70991.1"/>
    <property type="molecule type" value="Genomic_DNA"/>
</dbReference>
<sequence length="170" mass="20250">MHLTGFYIEADDYIEKDADERYENNDQYLFQGMEMSMDSHFLKKLYLKFSYTWLDSEDQTEGSEKDELQHRPTHKVTCQANYSFPFGLKVYFDFLHVGRQFYYDSDNKAPLEKKQLNDYSIVNMKLTQKLSDENISVYLGADNLLDEDYEQSYGLPRPGRSIFGGFEWQW</sequence>
<dbReference type="AlphaFoldDB" id="A0A1V1P810"/>